<evidence type="ECO:0000256" key="5">
    <source>
        <dbReference type="ARBA" id="ARBA00023136"/>
    </source>
</evidence>
<keyword evidence="6" id="KW-0813">Transport</keyword>
<protein>
    <submittedName>
        <fullName evidence="8">High-affinity zinc uptake system membrane protein ZnuB</fullName>
    </submittedName>
</protein>
<keyword evidence="9" id="KW-1185">Reference proteome</keyword>
<organism evidence="8 9">
    <name type="scientific">Bacillus rhizoplanae</name>
    <dbReference type="NCBI Taxonomy" id="2880966"/>
    <lineage>
        <taxon>Bacteria</taxon>
        <taxon>Bacillati</taxon>
        <taxon>Bacillota</taxon>
        <taxon>Bacilli</taxon>
        <taxon>Bacillales</taxon>
        <taxon>Bacillaceae</taxon>
        <taxon>Bacillus</taxon>
    </lineage>
</organism>
<evidence type="ECO:0000256" key="2">
    <source>
        <dbReference type="ARBA" id="ARBA00008034"/>
    </source>
</evidence>
<proteinExistence type="inferred from homology"/>
<feature type="transmembrane region" description="Helical" evidence="7">
    <location>
        <begin position="132"/>
        <end position="149"/>
    </location>
</feature>
<evidence type="ECO:0000256" key="6">
    <source>
        <dbReference type="RuleBase" id="RU003943"/>
    </source>
</evidence>
<feature type="transmembrane region" description="Helical" evidence="7">
    <location>
        <begin position="215"/>
        <end position="234"/>
    </location>
</feature>
<comment type="caution">
    <text evidence="8">The sequence shown here is derived from an EMBL/GenBank/DDBJ whole genome shotgun (WGS) entry which is preliminary data.</text>
</comment>
<keyword evidence="5 7" id="KW-0472">Membrane</keyword>
<evidence type="ECO:0000256" key="7">
    <source>
        <dbReference type="SAM" id="Phobius"/>
    </source>
</evidence>
<gene>
    <name evidence="8" type="primary">znuB_2</name>
    <name evidence="8" type="ORF">BACCIP111899_02079</name>
</gene>
<evidence type="ECO:0000313" key="9">
    <source>
        <dbReference type="Proteomes" id="UP000789423"/>
    </source>
</evidence>
<evidence type="ECO:0000256" key="4">
    <source>
        <dbReference type="ARBA" id="ARBA00022989"/>
    </source>
</evidence>
<dbReference type="InterPro" id="IPR001626">
    <property type="entry name" value="ABC_TroCD"/>
</dbReference>
<dbReference type="RefSeq" id="WP_230575009.1">
    <property type="nucleotide sequence ID" value="NZ_CAKJTI010000008.1"/>
</dbReference>
<keyword evidence="4 7" id="KW-1133">Transmembrane helix</keyword>
<dbReference type="Proteomes" id="UP000789423">
    <property type="component" value="Unassembled WGS sequence"/>
</dbReference>
<dbReference type="PANTHER" id="PTHR30477:SF0">
    <property type="entry name" value="METAL TRANSPORT SYSTEM MEMBRANE PROTEIN TM_0125-RELATED"/>
    <property type="match status" value="1"/>
</dbReference>
<evidence type="ECO:0000256" key="1">
    <source>
        <dbReference type="ARBA" id="ARBA00004141"/>
    </source>
</evidence>
<feature type="transmembrane region" description="Helical" evidence="7">
    <location>
        <begin position="90"/>
        <end position="111"/>
    </location>
</feature>
<feature type="transmembrane region" description="Helical" evidence="7">
    <location>
        <begin position="12"/>
        <end position="32"/>
    </location>
</feature>
<evidence type="ECO:0000256" key="3">
    <source>
        <dbReference type="ARBA" id="ARBA00022692"/>
    </source>
</evidence>
<feature type="transmembrane region" description="Helical" evidence="7">
    <location>
        <begin position="177"/>
        <end position="203"/>
    </location>
</feature>
<dbReference type="EMBL" id="CAKJTI010000008">
    <property type="protein sequence ID" value="CAG9612901.1"/>
    <property type="molecule type" value="Genomic_DNA"/>
</dbReference>
<dbReference type="CDD" id="cd06550">
    <property type="entry name" value="TM_ABC_iron-siderophores_like"/>
    <property type="match status" value="1"/>
</dbReference>
<feature type="transmembrane region" description="Helical" evidence="7">
    <location>
        <begin position="246"/>
        <end position="266"/>
    </location>
</feature>
<comment type="similarity">
    <text evidence="2 6">Belongs to the ABC-3 integral membrane protein family.</text>
</comment>
<sequence>MEMLHFGFMQRAFWAGGLIALIAPILGMFLILRRQSLMADTLSHISLAGVALGLTLHSNVNLVTIIVIIIGALGIEYMRNTYRTYSEVSVAILMAAGLSFALVLMSLNQGGVSTSVEQYLFGSIITISKEQLRFLVVVCILVGIYYLVFQRPLYVLTFDEDTAFTSGLPTKWLSLSFSVLTGLTISVMMPIIGALLVSALMILPAAIAMRMVKGFKVAILFSMAIGVISMFLGLTSSYKLGTPPGATITLVLVLFLLCGLCIQWVWKSIRFNRA</sequence>
<dbReference type="InterPro" id="IPR037294">
    <property type="entry name" value="ABC_BtuC-like"/>
</dbReference>
<keyword evidence="3 6" id="KW-0812">Transmembrane</keyword>
<comment type="subcellular location">
    <subcellularLocation>
        <location evidence="6">Cell membrane</location>
        <topology evidence="6">Multi-pass membrane protein</topology>
    </subcellularLocation>
    <subcellularLocation>
        <location evidence="1">Membrane</location>
        <topology evidence="1">Multi-pass membrane protein</topology>
    </subcellularLocation>
</comment>
<dbReference type="Pfam" id="PF00950">
    <property type="entry name" value="ABC-3"/>
    <property type="match status" value="1"/>
</dbReference>
<accession>A0ABN8A1C6</accession>
<evidence type="ECO:0000313" key="8">
    <source>
        <dbReference type="EMBL" id="CAG9612901.1"/>
    </source>
</evidence>
<feature type="transmembrane region" description="Helical" evidence="7">
    <location>
        <begin position="44"/>
        <end position="70"/>
    </location>
</feature>
<name>A0ABN8A1C6_9BACI</name>
<dbReference type="PANTHER" id="PTHR30477">
    <property type="entry name" value="ABC-TRANSPORTER METAL-BINDING PROTEIN"/>
    <property type="match status" value="1"/>
</dbReference>
<reference evidence="8 9" key="1">
    <citation type="submission" date="2021-10" db="EMBL/GenBank/DDBJ databases">
        <authorList>
            <person name="Criscuolo A."/>
        </authorList>
    </citation>
    <scope>NUCLEOTIDE SEQUENCE [LARGE SCALE GENOMIC DNA]</scope>
    <source>
        <strain evidence="9">CIP 111899</strain>
    </source>
</reference>
<dbReference type="SUPFAM" id="SSF81345">
    <property type="entry name" value="ABC transporter involved in vitamin B12 uptake, BtuC"/>
    <property type="match status" value="1"/>
</dbReference>
<dbReference type="Gene3D" id="1.10.3470.10">
    <property type="entry name" value="ABC transporter involved in vitamin B12 uptake, BtuC"/>
    <property type="match status" value="1"/>
</dbReference>